<evidence type="ECO:0000256" key="2">
    <source>
        <dbReference type="SAM" id="Coils"/>
    </source>
</evidence>
<dbReference type="KEGG" id="dol:Dole_0606"/>
<dbReference type="HOGENOM" id="CLU_2422142_0_0_7"/>
<protein>
    <recommendedName>
        <fullName evidence="5">Cell division protein ZapB</fullName>
    </recommendedName>
</protein>
<sequence>MNEQETRQLHDQFDEIEKRVEQLFKTIESLETANIQLKDRINQLEQEVKEKAEAQERFVEEKALVRSKIDALIEKINHFKSLEGNATVGQQ</sequence>
<evidence type="ECO:0000313" key="3">
    <source>
        <dbReference type="EMBL" id="ABW66416.1"/>
    </source>
</evidence>
<dbReference type="GO" id="GO:0090529">
    <property type="term" value="P:cell septum assembly"/>
    <property type="evidence" value="ECO:0007669"/>
    <property type="project" value="InterPro"/>
</dbReference>
<dbReference type="EMBL" id="CP000859">
    <property type="protein sequence ID" value="ABW66416.1"/>
    <property type="molecule type" value="Genomic_DNA"/>
</dbReference>
<evidence type="ECO:0008006" key="5">
    <source>
        <dbReference type="Google" id="ProtNLM"/>
    </source>
</evidence>
<organism evidence="3 4">
    <name type="scientific">Desulfosudis oleivorans (strain DSM 6200 / JCM 39069 / Hxd3)</name>
    <name type="common">Desulfococcus oleovorans</name>
    <dbReference type="NCBI Taxonomy" id="96561"/>
    <lineage>
        <taxon>Bacteria</taxon>
        <taxon>Pseudomonadati</taxon>
        <taxon>Thermodesulfobacteriota</taxon>
        <taxon>Desulfobacteria</taxon>
        <taxon>Desulfobacterales</taxon>
        <taxon>Desulfosudaceae</taxon>
        <taxon>Desulfosudis</taxon>
    </lineage>
</organism>
<dbReference type="eggNOG" id="ENOG5033I7N">
    <property type="taxonomic scope" value="Bacteria"/>
</dbReference>
<evidence type="ECO:0000256" key="1">
    <source>
        <dbReference type="ARBA" id="ARBA00023054"/>
    </source>
</evidence>
<accession>A8ZUA4</accession>
<dbReference type="RefSeq" id="WP_012174035.1">
    <property type="nucleotide sequence ID" value="NC_009943.1"/>
</dbReference>
<dbReference type="AlphaFoldDB" id="A8ZUA4"/>
<keyword evidence="1 2" id="KW-0175">Coiled coil</keyword>
<dbReference type="GO" id="GO:0005737">
    <property type="term" value="C:cytoplasm"/>
    <property type="evidence" value="ECO:0007669"/>
    <property type="project" value="InterPro"/>
</dbReference>
<proteinExistence type="predicted"/>
<dbReference type="Pfam" id="PF06005">
    <property type="entry name" value="ZapB"/>
    <property type="match status" value="1"/>
</dbReference>
<gene>
    <name evidence="3" type="ordered locus">Dole_0606</name>
</gene>
<dbReference type="InterPro" id="IPR009252">
    <property type="entry name" value="Cell_div_ZapB"/>
</dbReference>
<dbReference type="STRING" id="96561.Dole_0606"/>
<feature type="coiled-coil region" evidence="2">
    <location>
        <begin position="13"/>
        <end position="64"/>
    </location>
</feature>
<reference evidence="3 4" key="1">
    <citation type="submission" date="2007-10" db="EMBL/GenBank/DDBJ databases">
        <title>Complete sequence of Desulfococcus oleovorans Hxd3.</title>
        <authorList>
            <consortium name="US DOE Joint Genome Institute"/>
            <person name="Copeland A."/>
            <person name="Lucas S."/>
            <person name="Lapidus A."/>
            <person name="Barry K."/>
            <person name="Glavina del Rio T."/>
            <person name="Dalin E."/>
            <person name="Tice H."/>
            <person name="Pitluck S."/>
            <person name="Kiss H."/>
            <person name="Brettin T."/>
            <person name="Bruce D."/>
            <person name="Detter J.C."/>
            <person name="Han C."/>
            <person name="Schmutz J."/>
            <person name="Larimer F."/>
            <person name="Land M."/>
            <person name="Hauser L."/>
            <person name="Kyrpides N."/>
            <person name="Kim E."/>
            <person name="Wawrik B."/>
            <person name="Richardson P."/>
        </authorList>
    </citation>
    <scope>NUCLEOTIDE SEQUENCE [LARGE SCALE GENOMIC DNA]</scope>
    <source>
        <strain evidence="4">DSM 6200 / JCM 39069 / Hxd3</strain>
    </source>
</reference>
<dbReference type="GO" id="GO:0043093">
    <property type="term" value="P:FtsZ-dependent cytokinesis"/>
    <property type="evidence" value="ECO:0007669"/>
    <property type="project" value="InterPro"/>
</dbReference>
<dbReference type="Gene3D" id="1.20.5.340">
    <property type="match status" value="1"/>
</dbReference>
<name>A8ZUA4_DESOH</name>
<dbReference type="Proteomes" id="UP000008561">
    <property type="component" value="Chromosome"/>
</dbReference>
<keyword evidence="4" id="KW-1185">Reference proteome</keyword>
<evidence type="ECO:0000313" key="4">
    <source>
        <dbReference type="Proteomes" id="UP000008561"/>
    </source>
</evidence>